<evidence type="ECO:0000313" key="3">
    <source>
        <dbReference type="Proteomes" id="UP001189429"/>
    </source>
</evidence>
<reference evidence="2" key="1">
    <citation type="submission" date="2023-10" db="EMBL/GenBank/DDBJ databases">
        <authorList>
            <person name="Chen Y."/>
            <person name="Shah S."/>
            <person name="Dougan E. K."/>
            <person name="Thang M."/>
            <person name="Chan C."/>
        </authorList>
    </citation>
    <scope>NUCLEOTIDE SEQUENCE [LARGE SCALE GENOMIC DNA]</scope>
</reference>
<feature type="non-terminal residue" evidence="2">
    <location>
        <position position="424"/>
    </location>
</feature>
<evidence type="ECO:0000256" key="1">
    <source>
        <dbReference type="SAM" id="MobiDB-lite"/>
    </source>
</evidence>
<gene>
    <name evidence="2" type="ORF">PCOR1329_LOCUS56283</name>
</gene>
<comment type="caution">
    <text evidence="2">The sequence shown here is derived from an EMBL/GenBank/DDBJ whole genome shotgun (WGS) entry which is preliminary data.</text>
</comment>
<accession>A0ABN9VAQ3</accession>
<name>A0ABN9VAQ3_9DINO</name>
<dbReference type="EMBL" id="CAUYUJ010016923">
    <property type="protein sequence ID" value="CAK0870089.1"/>
    <property type="molecule type" value="Genomic_DNA"/>
</dbReference>
<evidence type="ECO:0000313" key="2">
    <source>
        <dbReference type="EMBL" id="CAK0870089.1"/>
    </source>
</evidence>
<dbReference type="Proteomes" id="UP001189429">
    <property type="component" value="Unassembled WGS sequence"/>
</dbReference>
<organism evidence="2 3">
    <name type="scientific">Prorocentrum cordatum</name>
    <dbReference type="NCBI Taxonomy" id="2364126"/>
    <lineage>
        <taxon>Eukaryota</taxon>
        <taxon>Sar</taxon>
        <taxon>Alveolata</taxon>
        <taxon>Dinophyceae</taxon>
        <taxon>Prorocentrales</taxon>
        <taxon>Prorocentraceae</taxon>
        <taxon>Prorocentrum</taxon>
    </lineage>
</organism>
<keyword evidence="3" id="KW-1185">Reference proteome</keyword>
<proteinExistence type="predicted"/>
<sequence>GGPRPAKLLVLMFERGPEFMELFDDLLDPSVGRLEFDPLRRRVHEGPLDEAHWASAAVLDTLGNAADFHMRLVARFQDWPFKAFFLIRRDPDEVDDVRKAIATELLAVSLIKDPFAIKLRSTFNDELFHASQTGLLDGQLYKLLVDVSELCPIDTDEIEGISGMIKHMSRTSPSIQLKLMSSRVVIKKQLQPRACSIEDRKRIISCAVRNHHAIADIQKEVGRFDLALADCPPLGSAPPLADADAAEGGFGEPPPPPPVPLQDQDVGDEEEAWRKEAERERERRRKCACALVLAIGPAQQKAIGGDAMVEPSVTVAFQFVVGTRRRGPISDDMPLSGCFDYAHHSCWLFVMKRGYDVYIVKGRPDSQSPLRPSTFTIKLPLETQSFNSFMNGIHDEILAKPGNRIVQIELLRLKWNLRRLCEAE</sequence>
<feature type="non-terminal residue" evidence="2">
    <location>
        <position position="1"/>
    </location>
</feature>
<feature type="region of interest" description="Disordered" evidence="1">
    <location>
        <begin position="238"/>
        <end position="278"/>
    </location>
</feature>
<protein>
    <submittedName>
        <fullName evidence="2">Uncharacterized protein</fullName>
    </submittedName>
</protein>